<name>A0A8S1P2P6_9CILI</name>
<proteinExistence type="predicted"/>
<sequence length="50" mass="5738">MIQFKIKGRSMLQKIVRNVSIDKIGNTILIKCEVIQQEVLCIMSVDDSEE</sequence>
<organism evidence="1 2">
    <name type="scientific">Paramecium sonneborni</name>
    <dbReference type="NCBI Taxonomy" id="65129"/>
    <lineage>
        <taxon>Eukaryota</taxon>
        <taxon>Sar</taxon>
        <taxon>Alveolata</taxon>
        <taxon>Ciliophora</taxon>
        <taxon>Intramacronucleata</taxon>
        <taxon>Oligohymenophorea</taxon>
        <taxon>Peniculida</taxon>
        <taxon>Parameciidae</taxon>
        <taxon>Paramecium</taxon>
    </lineage>
</organism>
<dbReference type="AlphaFoldDB" id="A0A8S1P2P6"/>
<gene>
    <name evidence="1" type="ORF">PSON_ATCC_30995.1.T0670067</name>
</gene>
<dbReference type="EMBL" id="CAJJDN010000067">
    <property type="protein sequence ID" value="CAD8096784.1"/>
    <property type="molecule type" value="Genomic_DNA"/>
</dbReference>
<evidence type="ECO:0000313" key="2">
    <source>
        <dbReference type="Proteomes" id="UP000692954"/>
    </source>
</evidence>
<comment type="caution">
    <text evidence="1">The sequence shown here is derived from an EMBL/GenBank/DDBJ whole genome shotgun (WGS) entry which is preliminary data.</text>
</comment>
<dbReference type="Proteomes" id="UP000692954">
    <property type="component" value="Unassembled WGS sequence"/>
</dbReference>
<accession>A0A8S1P2P6</accession>
<keyword evidence="2" id="KW-1185">Reference proteome</keyword>
<evidence type="ECO:0000313" key="1">
    <source>
        <dbReference type="EMBL" id="CAD8096784.1"/>
    </source>
</evidence>
<protein>
    <submittedName>
        <fullName evidence="1">Uncharacterized protein</fullName>
    </submittedName>
</protein>
<reference evidence="1" key="1">
    <citation type="submission" date="2021-01" db="EMBL/GenBank/DDBJ databases">
        <authorList>
            <consortium name="Genoscope - CEA"/>
            <person name="William W."/>
        </authorList>
    </citation>
    <scope>NUCLEOTIDE SEQUENCE</scope>
</reference>